<dbReference type="Proteomes" id="UP001180973">
    <property type="component" value="Unassembled WGS sequence"/>
</dbReference>
<accession>A0ABU2WUS7</accession>
<evidence type="ECO:0000313" key="3">
    <source>
        <dbReference type="EMBL" id="MDT0528994.1"/>
    </source>
</evidence>
<dbReference type="PANTHER" id="PTHR36933">
    <property type="entry name" value="SLL0788 PROTEIN"/>
    <property type="match status" value="1"/>
</dbReference>
<dbReference type="InterPro" id="IPR005183">
    <property type="entry name" value="DUF305_CopM-like"/>
</dbReference>
<proteinExistence type="predicted"/>
<keyword evidence="4" id="KW-1185">Reference proteome</keyword>
<evidence type="ECO:0000259" key="2">
    <source>
        <dbReference type="Pfam" id="PF03713"/>
    </source>
</evidence>
<dbReference type="InterPro" id="IPR012347">
    <property type="entry name" value="Ferritin-like"/>
</dbReference>
<dbReference type="Pfam" id="PF03713">
    <property type="entry name" value="DUF305"/>
    <property type="match status" value="1"/>
</dbReference>
<evidence type="ECO:0000256" key="1">
    <source>
        <dbReference type="SAM" id="MobiDB-lite"/>
    </source>
</evidence>
<feature type="region of interest" description="Disordered" evidence="1">
    <location>
        <begin position="34"/>
        <end position="58"/>
    </location>
</feature>
<reference evidence="3" key="1">
    <citation type="submission" date="2023-09" db="EMBL/GenBank/DDBJ databases">
        <title>30 novel species of actinomycetes from the DSMZ collection.</title>
        <authorList>
            <person name="Nouioui I."/>
        </authorList>
    </citation>
    <scope>NUCLEOTIDE SEQUENCE</scope>
    <source>
        <strain evidence="3">DSM 115977</strain>
    </source>
</reference>
<feature type="domain" description="DUF305" evidence="2">
    <location>
        <begin position="83"/>
        <end position="225"/>
    </location>
</feature>
<sequence>MTNPRARILAVVTAACLLAVAVVVLSRSAGPAVPAGQVAAPTSAPAGPSRPAVIVPGRPGETAAVRPAEELRDATAARHNSMDVWFVRMMIPHHAQALAMAELAGDRAGNPALRALAERIRASQGPEIGLMRGWLQARGLSTEVAGHDHEGMRGMQTPEAIRQLAAARGAEFDRLFVRMMTEHHQGAVQMATDLLKVGADLTLSEFANSVATEQTVEIDRMRELLA</sequence>
<organism evidence="3 4">
    <name type="scientific">Micromonospora reichwaldensis</name>
    <dbReference type="NCBI Taxonomy" id="3075516"/>
    <lineage>
        <taxon>Bacteria</taxon>
        <taxon>Bacillati</taxon>
        <taxon>Actinomycetota</taxon>
        <taxon>Actinomycetes</taxon>
        <taxon>Micromonosporales</taxon>
        <taxon>Micromonosporaceae</taxon>
        <taxon>Micromonospora</taxon>
    </lineage>
</organism>
<dbReference type="EMBL" id="JAVRFL010000007">
    <property type="protein sequence ID" value="MDT0528994.1"/>
    <property type="molecule type" value="Genomic_DNA"/>
</dbReference>
<evidence type="ECO:0000313" key="4">
    <source>
        <dbReference type="Proteomes" id="UP001180973"/>
    </source>
</evidence>
<gene>
    <name evidence="3" type="ORF">RM555_08310</name>
</gene>
<comment type="caution">
    <text evidence="3">The sequence shown here is derived from an EMBL/GenBank/DDBJ whole genome shotgun (WGS) entry which is preliminary data.</text>
</comment>
<dbReference type="Gene3D" id="1.20.1260.10">
    <property type="match status" value="1"/>
</dbReference>
<protein>
    <submittedName>
        <fullName evidence="3">DUF305 domain-containing protein</fullName>
    </submittedName>
</protein>
<name>A0ABU2WUS7_9ACTN</name>
<dbReference type="RefSeq" id="WP_311411175.1">
    <property type="nucleotide sequence ID" value="NZ_JAVRFL010000007.1"/>
</dbReference>
<dbReference type="PANTHER" id="PTHR36933:SF1">
    <property type="entry name" value="SLL0788 PROTEIN"/>
    <property type="match status" value="1"/>
</dbReference>